<accession>A0AAN8N5A9</accession>
<dbReference type="EMBL" id="JAVHNR010000002">
    <property type="protein sequence ID" value="KAK6350563.1"/>
    <property type="molecule type" value="Genomic_DNA"/>
</dbReference>
<dbReference type="Proteomes" id="UP001313282">
    <property type="component" value="Unassembled WGS sequence"/>
</dbReference>
<organism evidence="1 2">
    <name type="scientific">Orbilia javanica</name>
    <dbReference type="NCBI Taxonomy" id="47235"/>
    <lineage>
        <taxon>Eukaryota</taxon>
        <taxon>Fungi</taxon>
        <taxon>Dikarya</taxon>
        <taxon>Ascomycota</taxon>
        <taxon>Pezizomycotina</taxon>
        <taxon>Orbiliomycetes</taxon>
        <taxon>Orbiliales</taxon>
        <taxon>Orbiliaceae</taxon>
        <taxon>Orbilia</taxon>
    </lineage>
</organism>
<gene>
    <name evidence="1" type="ORF">TWF718_003753</name>
</gene>
<dbReference type="AlphaFoldDB" id="A0AAN8N5A9"/>
<proteinExistence type="predicted"/>
<keyword evidence="2" id="KW-1185">Reference proteome</keyword>
<protein>
    <submittedName>
        <fullName evidence="1">Uncharacterized protein</fullName>
    </submittedName>
</protein>
<evidence type="ECO:0000313" key="2">
    <source>
        <dbReference type="Proteomes" id="UP001313282"/>
    </source>
</evidence>
<reference evidence="1 2" key="1">
    <citation type="submission" date="2019-10" db="EMBL/GenBank/DDBJ databases">
        <authorList>
            <person name="Palmer J.M."/>
        </authorList>
    </citation>
    <scope>NUCLEOTIDE SEQUENCE [LARGE SCALE GENOMIC DNA]</scope>
    <source>
        <strain evidence="1 2">TWF718</strain>
    </source>
</reference>
<name>A0AAN8N5A9_9PEZI</name>
<comment type="caution">
    <text evidence="1">The sequence shown here is derived from an EMBL/GenBank/DDBJ whole genome shotgun (WGS) entry which is preliminary data.</text>
</comment>
<sequence>MTDLAGTPGSRWLVGQSGLDQVQPAAAAAKTAYGLQVAAVGTMGKTARYMWGLEGCRVEQALIPHCSIDTANVHFNILLIS</sequence>
<evidence type="ECO:0000313" key="1">
    <source>
        <dbReference type="EMBL" id="KAK6350563.1"/>
    </source>
</evidence>